<dbReference type="SUPFAM" id="SSF51445">
    <property type="entry name" value="(Trans)glycosidases"/>
    <property type="match status" value="1"/>
</dbReference>
<evidence type="ECO:0008006" key="5">
    <source>
        <dbReference type="Google" id="ProtNLM"/>
    </source>
</evidence>
<accession>A0A9P4QW54</accession>
<dbReference type="Gene3D" id="3.20.20.80">
    <property type="entry name" value="Glycosidases"/>
    <property type="match status" value="1"/>
</dbReference>
<protein>
    <recommendedName>
        <fullName evidence="5">Glycoside hydrolase family 5 protein</fullName>
    </recommendedName>
</protein>
<proteinExistence type="predicted"/>
<dbReference type="AlphaFoldDB" id="A0A9P4QW54"/>
<reference evidence="3" key="1">
    <citation type="journal article" date="2020" name="Stud. Mycol.">
        <title>101 Dothideomycetes genomes: a test case for predicting lifestyles and emergence of pathogens.</title>
        <authorList>
            <person name="Haridas S."/>
            <person name="Albert R."/>
            <person name="Binder M."/>
            <person name="Bloem J."/>
            <person name="Labutti K."/>
            <person name="Salamov A."/>
            <person name="Andreopoulos B."/>
            <person name="Baker S."/>
            <person name="Barry K."/>
            <person name="Bills G."/>
            <person name="Bluhm B."/>
            <person name="Cannon C."/>
            <person name="Castanera R."/>
            <person name="Culley D."/>
            <person name="Daum C."/>
            <person name="Ezra D."/>
            <person name="Gonzalez J."/>
            <person name="Henrissat B."/>
            <person name="Kuo A."/>
            <person name="Liang C."/>
            <person name="Lipzen A."/>
            <person name="Lutzoni F."/>
            <person name="Magnuson J."/>
            <person name="Mondo S."/>
            <person name="Nolan M."/>
            <person name="Ohm R."/>
            <person name="Pangilinan J."/>
            <person name="Park H.-J."/>
            <person name="Ramirez L."/>
            <person name="Alfaro M."/>
            <person name="Sun H."/>
            <person name="Tritt A."/>
            <person name="Yoshinaga Y."/>
            <person name="Zwiers L.-H."/>
            <person name="Turgeon B."/>
            <person name="Goodwin S."/>
            <person name="Spatafora J."/>
            <person name="Crous P."/>
            <person name="Grigoriev I."/>
        </authorList>
    </citation>
    <scope>NUCLEOTIDE SEQUENCE</scope>
    <source>
        <strain evidence="3">CBS 125425</strain>
    </source>
</reference>
<keyword evidence="2" id="KW-0732">Signal</keyword>
<feature type="region of interest" description="Disordered" evidence="1">
    <location>
        <begin position="574"/>
        <end position="623"/>
    </location>
</feature>
<feature type="chain" id="PRO_5040482553" description="Glycoside hydrolase family 5 protein" evidence="2">
    <location>
        <begin position="23"/>
        <end position="623"/>
    </location>
</feature>
<dbReference type="EMBL" id="ML996184">
    <property type="protein sequence ID" value="KAF2732041.1"/>
    <property type="molecule type" value="Genomic_DNA"/>
</dbReference>
<feature type="signal peptide" evidence="2">
    <location>
        <begin position="1"/>
        <end position="22"/>
    </location>
</feature>
<dbReference type="InterPro" id="IPR017853">
    <property type="entry name" value="GH"/>
</dbReference>
<keyword evidence="4" id="KW-1185">Reference proteome</keyword>
<evidence type="ECO:0000256" key="2">
    <source>
        <dbReference type="SAM" id="SignalP"/>
    </source>
</evidence>
<dbReference type="Proteomes" id="UP000799444">
    <property type="component" value="Unassembled WGS sequence"/>
</dbReference>
<evidence type="ECO:0000313" key="3">
    <source>
        <dbReference type="EMBL" id="KAF2732041.1"/>
    </source>
</evidence>
<gene>
    <name evidence="3" type="ORF">EJ04DRAFT_536272</name>
</gene>
<dbReference type="OrthoDB" id="428177at2759"/>
<organism evidence="3 4">
    <name type="scientific">Polyplosphaeria fusca</name>
    <dbReference type="NCBI Taxonomy" id="682080"/>
    <lineage>
        <taxon>Eukaryota</taxon>
        <taxon>Fungi</taxon>
        <taxon>Dikarya</taxon>
        <taxon>Ascomycota</taxon>
        <taxon>Pezizomycotina</taxon>
        <taxon>Dothideomycetes</taxon>
        <taxon>Pleosporomycetidae</taxon>
        <taxon>Pleosporales</taxon>
        <taxon>Tetraplosphaeriaceae</taxon>
        <taxon>Polyplosphaeria</taxon>
    </lineage>
</organism>
<comment type="caution">
    <text evidence="3">The sequence shown here is derived from an EMBL/GenBank/DDBJ whole genome shotgun (WGS) entry which is preliminary data.</text>
</comment>
<evidence type="ECO:0000256" key="1">
    <source>
        <dbReference type="SAM" id="MobiDB-lite"/>
    </source>
</evidence>
<name>A0A9P4QW54_9PLEO</name>
<evidence type="ECO:0000313" key="4">
    <source>
        <dbReference type="Proteomes" id="UP000799444"/>
    </source>
</evidence>
<sequence>MHFLNILGSLLSVASLTQYAAASLRITADNHSFGGVNFPGLQFLKEKDRNDAIRALVKANTRVIRLFIRGDKNNPDPEAEIGVFDQAALDNIDDVLAAIHRISKGRTKVIIAPHDAHALRGSNDVPCDAYCKMIGEAFLDFYSNEEIRGKYKTRLEVFFRHYPSKNFAGRSWSTLKEVIMGVDVQNQPWANVSPIVSGEPWLCEVATHLKEELGLGAHNIAVITGGISGPQSATGSENFPDCAFDCPAVDVIGVHGYYSAENPDEATAGTPWANLFMPGNTLTSRALGKKLLLVEEFSYIMSQAGLNFKKSHIFDQGNALNYRGIPWLYSYITTGDEGTTSKVSITRDRRYAIGGLALALQHASTSRSNFNWSPFLPRATPFTNTTLPQLNPFVPEQSACTLGCPGFLCSGADGCQPDLLCKNSICQDPSESQPGKLGDTCNSKTPCQEHLRCTSGSCAPCIARATIPPTDRRKSPFQSDINAQCVPDSASPFAPVPICTLCSDNPASPSACQGNPCTQASHCDADAYCDWGRCKPCNAAEGGCLGMKCRSNNRCKTGFCNEFGRCDYPGKPKKLRGPGASAGRKGPGWNAGPKGQGSGPNKVRSEAMRVNIPKEGPTATGKA</sequence>